<dbReference type="Proteomes" id="UP000027986">
    <property type="component" value="Chromosome"/>
</dbReference>
<feature type="transmembrane region" description="Helical" evidence="1">
    <location>
        <begin position="14"/>
        <end position="35"/>
    </location>
</feature>
<reference evidence="2 3" key="1">
    <citation type="submission" date="2014-07" db="EMBL/GenBank/DDBJ databases">
        <title>Genome Sequencing of Dermacoccus nishinomiyaensis.</title>
        <authorList>
            <person name="Hong K.W."/>
            <person name="Chan K.G."/>
        </authorList>
    </citation>
    <scope>NUCLEOTIDE SEQUENCE [LARGE SCALE GENOMIC DNA]</scope>
    <source>
        <strain evidence="2 3">M25</strain>
    </source>
</reference>
<evidence type="ECO:0000256" key="1">
    <source>
        <dbReference type="SAM" id="Phobius"/>
    </source>
</evidence>
<evidence type="ECO:0000313" key="2">
    <source>
        <dbReference type="EMBL" id="AIF41813.1"/>
    </source>
</evidence>
<dbReference type="KEGG" id="dni:HX89_13810"/>
<proteinExistence type="predicted"/>
<protein>
    <submittedName>
        <fullName evidence="2">Uncharacterized protein</fullName>
    </submittedName>
</protein>
<keyword evidence="1" id="KW-0472">Membrane</keyword>
<organism evidence="2 3">
    <name type="scientific">Dermacoccus nishinomiyaensis</name>
    <dbReference type="NCBI Taxonomy" id="1274"/>
    <lineage>
        <taxon>Bacteria</taxon>
        <taxon>Bacillati</taxon>
        <taxon>Actinomycetota</taxon>
        <taxon>Actinomycetes</taxon>
        <taxon>Micrococcales</taxon>
        <taxon>Dermacoccaceae</taxon>
        <taxon>Dermacoccus</taxon>
    </lineage>
</organism>
<feature type="transmembrane region" description="Helical" evidence="1">
    <location>
        <begin position="41"/>
        <end position="62"/>
    </location>
</feature>
<dbReference type="GeneID" id="41842104"/>
<gene>
    <name evidence="2" type="ORF">HX89_13810</name>
</gene>
<name>A0A075JNU3_9MICO</name>
<keyword evidence="1" id="KW-0812">Transmembrane</keyword>
<evidence type="ECO:0000313" key="3">
    <source>
        <dbReference type="Proteomes" id="UP000027986"/>
    </source>
</evidence>
<dbReference type="EMBL" id="CP008889">
    <property type="protein sequence ID" value="AIF41813.1"/>
    <property type="molecule type" value="Genomic_DNA"/>
</dbReference>
<accession>A0A075JNU3</accession>
<keyword evidence="1" id="KW-1133">Transmembrane helix</keyword>
<keyword evidence="3" id="KW-1185">Reference proteome</keyword>
<sequence>MNHEHRKISLAERLIVTLGVGISLAVMAVVLIRMASTGAHPVAVCLMAAALVGALVVAMRLWRGSQG</sequence>
<dbReference type="HOGENOM" id="CLU_2805368_0_0_11"/>
<dbReference type="RefSeq" id="WP_038569825.1">
    <property type="nucleotide sequence ID" value="NZ_CAKZHM010000099.1"/>
</dbReference>
<dbReference type="AlphaFoldDB" id="A0A075JNU3"/>